<organism evidence="2 3">
    <name type="scientific">Saguinus oedipus</name>
    <name type="common">Cotton-top tamarin</name>
    <name type="synonym">Oedipomidas oedipus</name>
    <dbReference type="NCBI Taxonomy" id="9490"/>
    <lineage>
        <taxon>Eukaryota</taxon>
        <taxon>Metazoa</taxon>
        <taxon>Chordata</taxon>
        <taxon>Craniata</taxon>
        <taxon>Vertebrata</taxon>
        <taxon>Euteleostomi</taxon>
        <taxon>Mammalia</taxon>
        <taxon>Eutheria</taxon>
        <taxon>Euarchontoglires</taxon>
        <taxon>Primates</taxon>
        <taxon>Haplorrhini</taxon>
        <taxon>Platyrrhini</taxon>
        <taxon>Cebidae</taxon>
        <taxon>Callitrichinae</taxon>
        <taxon>Saguinus</taxon>
    </lineage>
</organism>
<protein>
    <submittedName>
        <fullName evidence="2">Uncharacterized protein</fullName>
    </submittedName>
</protein>
<keyword evidence="3" id="KW-1185">Reference proteome</keyword>
<dbReference type="EMBL" id="JASSZA010000001">
    <property type="protein sequence ID" value="KAK2121920.1"/>
    <property type="molecule type" value="Genomic_DNA"/>
</dbReference>
<comment type="caution">
    <text evidence="2">The sequence shown here is derived from an EMBL/GenBank/DDBJ whole genome shotgun (WGS) entry which is preliminary data.</text>
</comment>
<evidence type="ECO:0000313" key="3">
    <source>
        <dbReference type="Proteomes" id="UP001266305"/>
    </source>
</evidence>
<sequence length="182" mass="19421">MLGLPAARTPATTSELDAFEKPGPQESCAPYTPERAGALRETYTGSGGLQKAPWAPALKPPTAQQVPHQPAGEGRFQVRVHAPRKAGLHAYPMDHAPWNRPLGRWSLGPALPGLLLLGHHWQGRQQAGQTGPPGTPAQDPSSLRGASCLTLENPVKIIFAEQQPRTDPRSPHSGEAPTPPCR</sequence>
<name>A0ABQ9WK81_SAGOE</name>
<evidence type="ECO:0000313" key="2">
    <source>
        <dbReference type="EMBL" id="KAK2121920.1"/>
    </source>
</evidence>
<accession>A0ABQ9WK81</accession>
<evidence type="ECO:0000256" key="1">
    <source>
        <dbReference type="SAM" id="MobiDB-lite"/>
    </source>
</evidence>
<reference evidence="2 3" key="1">
    <citation type="submission" date="2023-05" db="EMBL/GenBank/DDBJ databases">
        <title>B98-5 Cell Line De Novo Hybrid Assembly: An Optical Mapping Approach.</title>
        <authorList>
            <person name="Kananen K."/>
            <person name="Auerbach J.A."/>
            <person name="Kautto E."/>
            <person name="Blachly J.S."/>
        </authorList>
    </citation>
    <scope>NUCLEOTIDE SEQUENCE [LARGE SCALE GENOMIC DNA]</scope>
    <source>
        <strain evidence="2">B95-8</strain>
        <tissue evidence="2">Cell line</tissue>
    </source>
</reference>
<dbReference type="Proteomes" id="UP001266305">
    <property type="component" value="Unassembled WGS sequence"/>
</dbReference>
<proteinExistence type="predicted"/>
<feature type="region of interest" description="Disordered" evidence="1">
    <location>
        <begin position="124"/>
        <end position="182"/>
    </location>
</feature>
<gene>
    <name evidence="2" type="ORF">P7K49_003306</name>
</gene>
<feature type="region of interest" description="Disordered" evidence="1">
    <location>
        <begin position="1"/>
        <end position="72"/>
    </location>
</feature>